<keyword evidence="2" id="KW-0472">Membrane</keyword>
<evidence type="ECO:0000313" key="4">
    <source>
        <dbReference type="Proteomes" id="UP000633278"/>
    </source>
</evidence>
<evidence type="ECO:0008006" key="5">
    <source>
        <dbReference type="Google" id="ProtNLM"/>
    </source>
</evidence>
<dbReference type="RefSeq" id="WP_188599252.1">
    <property type="nucleotide sequence ID" value="NZ_BMJW01000002.1"/>
</dbReference>
<keyword evidence="4" id="KW-1185">Reference proteome</keyword>
<keyword evidence="2" id="KW-1133">Transmembrane helix</keyword>
<feature type="region of interest" description="Disordered" evidence="1">
    <location>
        <begin position="55"/>
        <end position="174"/>
    </location>
</feature>
<feature type="compositionally biased region" description="Basic and acidic residues" evidence="1">
    <location>
        <begin position="97"/>
        <end position="120"/>
    </location>
</feature>
<dbReference type="EMBL" id="BMJW01000002">
    <property type="protein sequence ID" value="GGH01802.1"/>
    <property type="molecule type" value="Genomic_DNA"/>
</dbReference>
<name>A0A917I1V9_9FLAO</name>
<evidence type="ECO:0000256" key="1">
    <source>
        <dbReference type="SAM" id="MobiDB-lite"/>
    </source>
</evidence>
<evidence type="ECO:0000313" key="3">
    <source>
        <dbReference type="EMBL" id="GGH01802.1"/>
    </source>
</evidence>
<reference evidence="3" key="2">
    <citation type="submission" date="2020-09" db="EMBL/GenBank/DDBJ databases">
        <authorList>
            <person name="Sun Q."/>
            <person name="Zhou Y."/>
        </authorList>
    </citation>
    <scope>NUCLEOTIDE SEQUENCE</scope>
    <source>
        <strain evidence="3">CGMCC 1.15763</strain>
    </source>
</reference>
<proteinExistence type="predicted"/>
<protein>
    <recommendedName>
        <fullName evidence="5">Outer membrane transport energization protein TonB</fullName>
    </recommendedName>
</protein>
<keyword evidence="2" id="KW-0812">Transmembrane</keyword>
<dbReference type="Proteomes" id="UP000633278">
    <property type="component" value="Unassembled WGS sequence"/>
</dbReference>
<gene>
    <name evidence="3" type="ORF">GCM10011416_20710</name>
</gene>
<evidence type="ECO:0000256" key="2">
    <source>
        <dbReference type="SAM" id="Phobius"/>
    </source>
</evidence>
<feature type="transmembrane region" description="Helical" evidence="2">
    <location>
        <begin position="12"/>
        <end position="32"/>
    </location>
</feature>
<feature type="compositionally biased region" description="Basic and acidic residues" evidence="1">
    <location>
        <begin position="70"/>
        <end position="89"/>
    </location>
</feature>
<feature type="compositionally biased region" description="Polar residues" evidence="1">
    <location>
        <begin position="121"/>
        <end position="133"/>
    </location>
</feature>
<accession>A0A917I1V9</accession>
<sequence length="259" mass="28210">MTILKTKHQRKSAVITSALLLMILFAVFNYGLRYLDPPEEYGLAINFGDANVGSGDPVENTKNQPIQKQPVEKQTETPKEVVDTPKETTTDELVTQETKDATVIEKTEEVEKPKPSKETQDALNNLLKGNSNDGKPKNEGDSDNTGVKGDLKGDPKSTKYYGNNGDDGDSNYNLSGRNALSKPIEKPECNEEGIVVVSIEVDRTGKVIKAIAGVKGTTNTAECLLKPAKEAALRTTWNPDNNAPIKQTGTIIYKFSLAK</sequence>
<dbReference type="AlphaFoldDB" id="A0A917I1V9"/>
<organism evidence="3 4">
    <name type="scientific">Polaribacter pacificus</name>
    <dbReference type="NCBI Taxonomy" id="1775173"/>
    <lineage>
        <taxon>Bacteria</taxon>
        <taxon>Pseudomonadati</taxon>
        <taxon>Bacteroidota</taxon>
        <taxon>Flavobacteriia</taxon>
        <taxon>Flavobacteriales</taxon>
        <taxon>Flavobacteriaceae</taxon>
    </lineage>
</organism>
<comment type="caution">
    <text evidence="3">The sequence shown here is derived from an EMBL/GenBank/DDBJ whole genome shotgun (WGS) entry which is preliminary data.</text>
</comment>
<reference evidence="3" key="1">
    <citation type="journal article" date="2014" name="Int. J. Syst. Evol. Microbiol.">
        <title>Complete genome sequence of Corynebacterium casei LMG S-19264T (=DSM 44701T), isolated from a smear-ripened cheese.</title>
        <authorList>
            <consortium name="US DOE Joint Genome Institute (JGI-PGF)"/>
            <person name="Walter F."/>
            <person name="Albersmeier A."/>
            <person name="Kalinowski J."/>
            <person name="Ruckert C."/>
        </authorList>
    </citation>
    <scope>NUCLEOTIDE SEQUENCE</scope>
    <source>
        <strain evidence="3">CGMCC 1.15763</strain>
    </source>
</reference>